<dbReference type="InterPro" id="IPR048333">
    <property type="entry name" value="HA2_WH"/>
</dbReference>
<dbReference type="Pfam" id="PF04408">
    <property type="entry name" value="WHD_HA2"/>
    <property type="match status" value="1"/>
</dbReference>
<keyword evidence="6" id="KW-0347">Helicase</keyword>
<dbReference type="OMA" id="FHEVMET"/>
<dbReference type="InterPro" id="IPR014001">
    <property type="entry name" value="Helicase_ATP-bd"/>
</dbReference>
<gene>
    <name evidence="12" type="ORF">ACA1_313900</name>
</gene>
<evidence type="ECO:0000313" key="13">
    <source>
        <dbReference type="Proteomes" id="UP000011083"/>
    </source>
</evidence>
<evidence type="ECO:0000259" key="10">
    <source>
        <dbReference type="PROSITE" id="PS51192"/>
    </source>
</evidence>
<dbReference type="SMART" id="SM00490">
    <property type="entry name" value="HELICc"/>
    <property type="match status" value="1"/>
</dbReference>
<dbReference type="FunFam" id="3.40.50.300:FF:000578">
    <property type="entry name" value="probable ATP-dependent RNA helicase DHX35"/>
    <property type="match status" value="1"/>
</dbReference>
<evidence type="ECO:0000259" key="11">
    <source>
        <dbReference type="PROSITE" id="PS51194"/>
    </source>
</evidence>
<dbReference type="PROSITE" id="PS51192">
    <property type="entry name" value="HELICASE_ATP_BIND_1"/>
    <property type="match status" value="1"/>
</dbReference>
<dbReference type="InterPro" id="IPR001650">
    <property type="entry name" value="Helicase_C-like"/>
</dbReference>
<comment type="catalytic activity">
    <reaction evidence="9">
        <text>ATP + H2O = ADP + phosphate + H(+)</text>
        <dbReference type="Rhea" id="RHEA:13065"/>
        <dbReference type="ChEBI" id="CHEBI:15377"/>
        <dbReference type="ChEBI" id="CHEBI:15378"/>
        <dbReference type="ChEBI" id="CHEBI:30616"/>
        <dbReference type="ChEBI" id="CHEBI:43474"/>
        <dbReference type="ChEBI" id="CHEBI:456216"/>
        <dbReference type="EC" id="3.6.4.13"/>
    </reaction>
</comment>
<keyword evidence="4" id="KW-0547">Nucleotide-binding</keyword>
<dbReference type="GO" id="GO:0006397">
    <property type="term" value="P:mRNA processing"/>
    <property type="evidence" value="ECO:0007669"/>
    <property type="project" value="UniProtKB-KW"/>
</dbReference>
<dbReference type="STRING" id="1257118.L8GZI0"/>
<dbReference type="Proteomes" id="UP000011083">
    <property type="component" value="Unassembled WGS sequence"/>
</dbReference>
<dbReference type="PROSITE" id="PS51194">
    <property type="entry name" value="HELICASE_CTER"/>
    <property type="match status" value="1"/>
</dbReference>
<dbReference type="KEGG" id="acan:ACA1_313900"/>
<dbReference type="InterPro" id="IPR027417">
    <property type="entry name" value="P-loop_NTPase"/>
</dbReference>
<accession>L8GZI0</accession>
<feature type="domain" description="Helicase ATP-binding" evidence="10">
    <location>
        <begin position="70"/>
        <end position="239"/>
    </location>
</feature>
<dbReference type="InterPro" id="IPR011709">
    <property type="entry name" value="DEAD-box_helicase_OB_fold"/>
</dbReference>
<evidence type="ECO:0000313" key="12">
    <source>
        <dbReference type="EMBL" id="ELR18629.1"/>
    </source>
</evidence>
<keyword evidence="8" id="KW-0508">mRNA splicing</keyword>
<evidence type="ECO:0000256" key="2">
    <source>
        <dbReference type="ARBA" id="ARBA00012552"/>
    </source>
</evidence>
<dbReference type="Pfam" id="PF00271">
    <property type="entry name" value="Helicase_C"/>
    <property type="match status" value="1"/>
</dbReference>
<dbReference type="RefSeq" id="XP_004340671.1">
    <property type="nucleotide sequence ID" value="XM_004340623.1"/>
</dbReference>
<dbReference type="Pfam" id="PF21010">
    <property type="entry name" value="HA2_C"/>
    <property type="match status" value="1"/>
</dbReference>
<dbReference type="GO" id="GO:0003724">
    <property type="term" value="F:RNA helicase activity"/>
    <property type="evidence" value="ECO:0007669"/>
    <property type="project" value="UniProtKB-EC"/>
</dbReference>
<dbReference type="InterPro" id="IPR011545">
    <property type="entry name" value="DEAD/DEAH_box_helicase_dom"/>
</dbReference>
<evidence type="ECO:0000256" key="5">
    <source>
        <dbReference type="ARBA" id="ARBA00022801"/>
    </source>
</evidence>
<dbReference type="GO" id="GO:0016787">
    <property type="term" value="F:hydrolase activity"/>
    <property type="evidence" value="ECO:0007669"/>
    <property type="project" value="UniProtKB-KW"/>
</dbReference>
<dbReference type="FunFam" id="3.40.50.300:FF:000007">
    <property type="entry name" value="Pre-mRNA-splicing factor ATP-dependent RNA helicase"/>
    <property type="match status" value="1"/>
</dbReference>
<dbReference type="EMBL" id="KB007950">
    <property type="protein sequence ID" value="ELR18629.1"/>
    <property type="molecule type" value="Genomic_DNA"/>
</dbReference>
<protein>
    <recommendedName>
        <fullName evidence="2">RNA helicase</fullName>
        <ecNumber evidence="2">3.6.4.13</ecNumber>
    </recommendedName>
</protein>
<dbReference type="EC" id="3.6.4.13" evidence="2"/>
<name>L8GZI0_ACACF</name>
<dbReference type="Gene3D" id="3.40.50.300">
    <property type="entry name" value="P-loop containing nucleotide triphosphate hydrolases"/>
    <property type="match status" value="2"/>
</dbReference>
<dbReference type="CDD" id="cd18791">
    <property type="entry name" value="SF2_C_RHA"/>
    <property type="match status" value="1"/>
</dbReference>
<evidence type="ECO:0000256" key="9">
    <source>
        <dbReference type="ARBA" id="ARBA00047984"/>
    </source>
</evidence>
<organism evidence="12 13">
    <name type="scientific">Acanthamoeba castellanii (strain ATCC 30010 / Neff)</name>
    <dbReference type="NCBI Taxonomy" id="1257118"/>
    <lineage>
        <taxon>Eukaryota</taxon>
        <taxon>Amoebozoa</taxon>
        <taxon>Discosea</taxon>
        <taxon>Longamoebia</taxon>
        <taxon>Centramoebida</taxon>
        <taxon>Acanthamoebidae</taxon>
        <taxon>Acanthamoeba</taxon>
    </lineage>
</organism>
<dbReference type="VEuPathDB" id="AmoebaDB:ACA1_313900"/>
<dbReference type="GO" id="GO:0003723">
    <property type="term" value="F:RNA binding"/>
    <property type="evidence" value="ECO:0007669"/>
    <property type="project" value="TreeGrafter"/>
</dbReference>
<keyword evidence="3" id="KW-0507">mRNA processing</keyword>
<dbReference type="CDD" id="cd17980">
    <property type="entry name" value="DEXHc_DHX35"/>
    <property type="match status" value="1"/>
</dbReference>
<dbReference type="GeneID" id="14919414"/>
<dbReference type="PANTHER" id="PTHR18934">
    <property type="entry name" value="ATP-DEPENDENT RNA HELICASE"/>
    <property type="match status" value="1"/>
</dbReference>
<keyword evidence="13" id="KW-1185">Reference proteome</keyword>
<proteinExistence type="inferred from homology"/>
<evidence type="ECO:0000256" key="3">
    <source>
        <dbReference type="ARBA" id="ARBA00022664"/>
    </source>
</evidence>
<dbReference type="AlphaFoldDB" id="L8GZI0"/>
<evidence type="ECO:0000256" key="7">
    <source>
        <dbReference type="ARBA" id="ARBA00022840"/>
    </source>
</evidence>
<dbReference type="GO" id="GO:0008380">
    <property type="term" value="P:RNA splicing"/>
    <property type="evidence" value="ECO:0007669"/>
    <property type="project" value="UniProtKB-KW"/>
</dbReference>
<evidence type="ECO:0000256" key="1">
    <source>
        <dbReference type="ARBA" id="ARBA00008792"/>
    </source>
</evidence>
<keyword evidence="5" id="KW-0378">Hydrolase</keyword>
<dbReference type="OrthoDB" id="10253254at2759"/>
<dbReference type="Pfam" id="PF07717">
    <property type="entry name" value="OB_NTP_bind"/>
    <property type="match status" value="1"/>
</dbReference>
<sequence length="714" mass="79764">MERPDSEKASPGFWKPGAVAPEGLCGIGTGQFDRETEKEDLFVVFNANEKLSLSQQRQRLPIFKNRTHILYLVEKYQTVVIVGSTGSGKTTQIPQYLHEAGWTQGGRVVACTQPRRVAATTVAERVAQEMGSLLGEEVGYAIRFDNKTEAEKTKIKFMTDGLLLRETMLDPLLSKYSVIIASPRLDEAHERSIHTDILMGLLKKIQRKRPELRLIVSSATLEAQKLADFFNTNKTTDPANDTAAILSIEGRQFPVDIFYLKQPTDNYVHAAIDTVINIHKTEPPGDVLVFLTGSEEVDDTVELIRQRAAEIRPGDLKPGSPRSLSVLPIYSGLPGAQQMKVFQTMPKHVRKVIVATNIAETSITIDGVVYVVDSGFVKIKAYNPATAMEALVVVPVAQAGADQRAGRSGRQRPGKCYRLYTEAAYRAMRVNTIPEMQRTDLAPVLLQLKALGIDNVLRFEFPTPPPSQCMMRALELLYALGALDEYGKLTQPIGYTLAELPVGPTLGKMLLKSGELGCSEEVLSIAAMLSVQMVFVYPRDFRNTVDAVRKRFAVFEGDTLTWLNVFNEFMRNNQTQKWCKEHYVNHRVMLRAVEIRNQLRAYLRRYKVPLVSALGNPDIPDATVPIRKAVVSGFFANAAFLQPDGSYKTAKSHQTLHIHPSSMLFNTTPAWVVYSEVVSTTKNFMRDVTVIEPTWLAELASHFYDWKGKPMPKT</sequence>
<evidence type="ECO:0000256" key="8">
    <source>
        <dbReference type="ARBA" id="ARBA00023187"/>
    </source>
</evidence>
<dbReference type="GO" id="GO:0005524">
    <property type="term" value="F:ATP binding"/>
    <property type="evidence" value="ECO:0007669"/>
    <property type="project" value="UniProtKB-KW"/>
</dbReference>
<dbReference type="InterPro" id="IPR007502">
    <property type="entry name" value="Helicase-assoc_dom"/>
</dbReference>
<feature type="domain" description="Helicase C-terminal" evidence="11">
    <location>
        <begin position="271"/>
        <end position="452"/>
    </location>
</feature>
<evidence type="ECO:0000256" key="6">
    <source>
        <dbReference type="ARBA" id="ARBA00022806"/>
    </source>
</evidence>
<dbReference type="PANTHER" id="PTHR18934:SF136">
    <property type="entry name" value="ATP-DEPENDENT RNA HELICASE DHX35-RELATED"/>
    <property type="match status" value="1"/>
</dbReference>
<keyword evidence="7" id="KW-0067">ATP-binding</keyword>
<dbReference type="Pfam" id="PF00270">
    <property type="entry name" value="DEAD"/>
    <property type="match status" value="1"/>
</dbReference>
<dbReference type="SMART" id="SM00487">
    <property type="entry name" value="DEXDc"/>
    <property type="match status" value="1"/>
</dbReference>
<reference evidence="12 13" key="1">
    <citation type="journal article" date="2013" name="Genome Biol.">
        <title>Genome of Acanthamoeba castellanii highlights extensive lateral gene transfer and early evolution of tyrosine kinase signaling.</title>
        <authorList>
            <person name="Clarke M."/>
            <person name="Lohan A.J."/>
            <person name="Liu B."/>
            <person name="Lagkouvardos I."/>
            <person name="Roy S."/>
            <person name="Zafar N."/>
            <person name="Bertelli C."/>
            <person name="Schilde C."/>
            <person name="Kianianmomeni A."/>
            <person name="Burglin T.R."/>
            <person name="Frech C."/>
            <person name="Turcotte B."/>
            <person name="Kopec K.O."/>
            <person name="Synnott J.M."/>
            <person name="Choo C."/>
            <person name="Paponov I."/>
            <person name="Finkler A."/>
            <person name="Soon Heng Tan C."/>
            <person name="Hutchins A.P."/>
            <person name="Weinmeier T."/>
            <person name="Rattei T."/>
            <person name="Chu J.S."/>
            <person name="Gimenez G."/>
            <person name="Irimia M."/>
            <person name="Rigden D.J."/>
            <person name="Fitzpatrick D.A."/>
            <person name="Lorenzo-Morales J."/>
            <person name="Bateman A."/>
            <person name="Chiu C.H."/>
            <person name="Tang P."/>
            <person name="Hegemann P."/>
            <person name="Fromm H."/>
            <person name="Raoult D."/>
            <person name="Greub G."/>
            <person name="Miranda-Saavedra D."/>
            <person name="Chen N."/>
            <person name="Nash P."/>
            <person name="Ginger M.L."/>
            <person name="Horn M."/>
            <person name="Schaap P."/>
            <person name="Caler L."/>
            <person name="Loftus B."/>
        </authorList>
    </citation>
    <scope>NUCLEOTIDE SEQUENCE [LARGE SCALE GENOMIC DNA]</scope>
    <source>
        <strain evidence="12 13">Neff</strain>
    </source>
</reference>
<dbReference type="SMART" id="SM00847">
    <property type="entry name" value="HA2"/>
    <property type="match status" value="1"/>
</dbReference>
<dbReference type="Gene3D" id="1.20.120.1080">
    <property type="match status" value="1"/>
</dbReference>
<dbReference type="SUPFAM" id="SSF52540">
    <property type="entry name" value="P-loop containing nucleoside triphosphate hydrolases"/>
    <property type="match status" value="1"/>
</dbReference>
<comment type="similarity">
    <text evidence="1">Belongs to the DEAD box helicase family. DEAH subfamily.</text>
</comment>
<evidence type="ECO:0000256" key="4">
    <source>
        <dbReference type="ARBA" id="ARBA00022741"/>
    </source>
</evidence>